<dbReference type="Gene3D" id="3.20.20.140">
    <property type="entry name" value="Metal-dependent hydrolases"/>
    <property type="match status" value="1"/>
</dbReference>
<proteinExistence type="predicted"/>
<dbReference type="eggNOG" id="COG2159">
    <property type="taxonomic scope" value="Bacteria"/>
</dbReference>
<dbReference type="RefSeq" id="WP_043533865.1">
    <property type="nucleotide sequence ID" value="NZ_BAABKU010000002.1"/>
</dbReference>
<reference evidence="3 4" key="1">
    <citation type="submission" date="2014-10" db="EMBL/GenBank/DDBJ databases">
        <title>Draft genome sequence of Actinoplanes utahensis NRRL 12052.</title>
        <authorList>
            <person name="Velasco-Bucheli B."/>
            <person name="del Cerro C."/>
            <person name="Hormigo D."/>
            <person name="Garcia J.L."/>
            <person name="Acebal C."/>
            <person name="Arroyo M."/>
            <person name="de la Mata I."/>
        </authorList>
    </citation>
    <scope>NUCLEOTIDE SEQUENCE [LARGE SCALE GENOMIC DNA]</scope>
    <source>
        <strain evidence="3 4">NRRL 12052</strain>
    </source>
</reference>
<evidence type="ECO:0000313" key="3">
    <source>
        <dbReference type="EMBL" id="KHD72081.1"/>
    </source>
</evidence>
<dbReference type="InterPro" id="IPR006680">
    <property type="entry name" value="Amidohydro-rel"/>
</dbReference>
<dbReference type="GO" id="GO:0016831">
    <property type="term" value="F:carboxy-lyase activity"/>
    <property type="evidence" value="ECO:0007669"/>
    <property type="project" value="InterPro"/>
</dbReference>
<organism evidence="3 4">
    <name type="scientific">Actinoplanes utahensis</name>
    <dbReference type="NCBI Taxonomy" id="1869"/>
    <lineage>
        <taxon>Bacteria</taxon>
        <taxon>Bacillati</taxon>
        <taxon>Actinomycetota</taxon>
        <taxon>Actinomycetes</taxon>
        <taxon>Micromonosporales</taxon>
        <taxon>Micromonosporaceae</taxon>
        <taxon>Actinoplanes</taxon>
    </lineage>
</organism>
<dbReference type="Pfam" id="PF04909">
    <property type="entry name" value="Amidohydro_2"/>
    <property type="match status" value="1"/>
</dbReference>
<dbReference type="SUPFAM" id="SSF51556">
    <property type="entry name" value="Metallo-dependent hydrolases"/>
    <property type="match status" value="1"/>
</dbReference>
<dbReference type="PANTHER" id="PTHR21240:SF28">
    <property type="entry name" value="ISO-OROTATE DECARBOXYLASE (EUROFUNG)"/>
    <property type="match status" value="1"/>
</dbReference>
<evidence type="ECO:0000256" key="1">
    <source>
        <dbReference type="ARBA" id="ARBA00023239"/>
    </source>
</evidence>
<dbReference type="EMBL" id="JRTT01000140">
    <property type="protein sequence ID" value="KHD72081.1"/>
    <property type="molecule type" value="Genomic_DNA"/>
</dbReference>
<dbReference type="GO" id="GO:0016787">
    <property type="term" value="F:hydrolase activity"/>
    <property type="evidence" value="ECO:0007669"/>
    <property type="project" value="InterPro"/>
</dbReference>
<comment type="caution">
    <text evidence="3">The sequence shown here is derived from an EMBL/GenBank/DDBJ whole genome shotgun (WGS) entry which is preliminary data.</text>
</comment>
<dbReference type="Proteomes" id="UP000054537">
    <property type="component" value="Unassembled WGS sequence"/>
</dbReference>
<dbReference type="GO" id="GO:0019748">
    <property type="term" value="P:secondary metabolic process"/>
    <property type="evidence" value="ECO:0007669"/>
    <property type="project" value="TreeGrafter"/>
</dbReference>
<feature type="domain" description="Amidohydrolase-related" evidence="2">
    <location>
        <begin position="116"/>
        <end position="352"/>
    </location>
</feature>
<gene>
    <name evidence="3" type="ORF">MB27_42320</name>
</gene>
<dbReference type="AlphaFoldDB" id="A0A0A6U9K4"/>
<accession>A0A0A6U9K4</accession>
<keyword evidence="4" id="KW-1185">Reference proteome</keyword>
<evidence type="ECO:0000313" key="4">
    <source>
        <dbReference type="Proteomes" id="UP000054537"/>
    </source>
</evidence>
<dbReference type="STRING" id="1869.MB27_42320"/>
<name>A0A0A6U9K4_ACTUT</name>
<dbReference type="OrthoDB" id="8673349at2"/>
<keyword evidence="1" id="KW-0456">Lyase</keyword>
<evidence type="ECO:0000259" key="2">
    <source>
        <dbReference type="Pfam" id="PF04909"/>
    </source>
</evidence>
<dbReference type="GO" id="GO:0005737">
    <property type="term" value="C:cytoplasm"/>
    <property type="evidence" value="ECO:0007669"/>
    <property type="project" value="TreeGrafter"/>
</dbReference>
<protein>
    <recommendedName>
        <fullName evidence="2">Amidohydrolase-related domain-containing protein</fullName>
    </recommendedName>
</protein>
<dbReference type="PANTHER" id="PTHR21240">
    <property type="entry name" value="2-AMINO-3-CARBOXYLMUCONATE-6-SEMIALDEHYDE DECARBOXYLASE"/>
    <property type="match status" value="1"/>
</dbReference>
<dbReference type="InterPro" id="IPR032466">
    <property type="entry name" value="Metal_Hydrolase"/>
</dbReference>
<sequence length="358" mass="39094">MIQDQPIVDVDTHLTDADPGLWQPFIAKAHSDLVPRLVRVDGITRLDVGSMLLPKPSGPGVGSPLGVGAADHVATVEDRVAFLQKMGVRHSFLLPGFVGLAALDHPNPRARTVLAAAHNELVHHLSIQVPEIEFTPVVLPDDPQWSLAELRRWQDRATVRGVVSRPTTHEPRPYRQGAESPLLAHLVESGTVLMLHGATGYHQASPMADQFDDYRLTHVFSHPFEQMLALADLVHSGALDAGLRLAVVEAGCGWLPWFAGRLQEHYDHTGGLPSVDRDVVELLKQQVLLSVEPGDEGVDAVIERFGPGLLAFGSDFPHWDAARPEDIDSLAARLGPELTHRILYANAHEFFFGSRGTS</sequence>
<dbReference type="InterPro" id="IPR032465">
    <property type="entry name" value="ACMSD"/>
</dbReference>